<dbReference type="AlphaFoldDB" id="A0A9P8LA52"/>
<dbReference type="Proteomes" id="UP000750711">
    <property type="component" value="Unassembled WGS sequence"/>
</dbReference>
<evidence type="ECO:0000313" key="2">
    <source>
        <dbReference type="Proteomes" id="UP000750711"/>
    </source>
</evidence>
<protein>
    <submittedName>
        <fullName evidence="1">Uncharacterized protein</fullName>
    </submittedName>
</protein>
<name>A0A9P8LA52_9PEZI</name>
<proteinExistence type="predicted"/>
<comment type="caution">
    <text evidence="1">The sequence shown here is derived from an EMBL/GenBank/DDBJ whole genome shotgun (WGS) entry which is preliminary data.</text>
</comment>
<evidence type="ECO:0000313" key="1">
    <source>
        <dbReference type="EMBL" id="KAH0558492.1"/>
    </source>
</evidence>
<dbReference type="InterPro" id="IPR013207">
    <property type="entry name" value="LGFP"/>
</dbReference>
<keyword evidence="2" id="KW-1185">Reference proteome</keyword>
<gene>
    <name evidence="1" type="ORF">GP486_004849</name>
</gene>
<dbReference type="Pfam" id="PF08310">
    <property type="entry name" value="LGFP"/>
    <property type="match status" value="3"/>
</dbReference>
<sequence length="1192" mass="129422">MSYFIDYTFATRTVQNPDGSLPTTLPSDATFGTGPGTFHDLDLPKAARLGNSGPIQIDISTVEIINEDKFNVSVVFGLDANFNGAQTLVESERLPFKIGLVGTQSAVKLVGLVHTMARAGWTGTDVFSSPVITPGWHLIQLYFDTDNLCLFLDGNTEGWCHGFDGGTGIIGISQTVKTVIVGGKDASTRFRGQLAALQVGFDVPIEVEPQMDELGQSPQWYITSKVETSRSAFDMGEPMSAAVFDAPIMTWSQDYTGGRVMFHSTPNVACTLRGAILERYKRLPDATRIALGYPSTDEEGAAGIGAKKNRFQGGGIYWSSATGAFEVVGQPYIHYEQTGEGTHWGMPTEAPQNIGGGTSQRFQSATLLYRTDSASAHFITGAIRDAYYATGGLSVWGFPLDEEIAVPDIKDGNADRVVHVNHFEFGDFWWSQKTGAHPTRGDFRRKWEEIGGPKSSLGLPVTDEVGIPGGGLAVGYEHGVITWHGSFETVKIIPPFKIYIGTINTQNSEGAFMGQNDLYFMATINDGNVTAFSQRFPSSGDFGGQDILTFNTELSALLLPNPTRDITLVLDIWESDDGAPFGGGDDHMGIWRKTLNSSNAWGLLEHDGILNSGSFSLVNNITAAIHPQADASTLTESNKFWGADARNRGTDPIDYQTYGEAFTNVDPNPQIQDPLDWLDKAFYEAITKHIASGGNCFGMALEAIYSRKNASLFSLPIDRFNDWNTVQHQFNVKHQYQVGASAVWWFVGQFLSGYTHSPVRVFNETRDAFNTGNNPVLCISQNADFSGAPHCVMPVAWDSGSNPWKMTIHDPNFPRELRIITVDNNTWRYEGRSVYAGTEWSGGRMYYMPWSVLVNRPRTPVWDAIMLLVAGTISILGSDTHTVSITGLNGADLSAHSPRAIRDLQDGRTLDGYFLNAPILMGGNQVGELTFSRGSRPMRAVTIASDINRSAVQNLLTRNPPIRLEPHLSLSALEARLAPLMPTNDFHHTFRGNEGGGTHRQLIKSGNTILSTTSPMAAGETAHIKVQAFGTVNSNLTLAHSKPKTHEIALMQRLGMSRNSVSMKFNLTATAAGTIMLAPKPGLARLNLHSQGAKVSAAKLEMTSMMNGVVNTLRFDLLKAGESVLEERLQLKIPMGSRQQKISAKVMDPAGTGKVIRTRAILGAQVQTPIGLGHFGGIGGGVIIPGLNEAGH</sequence>
<accession>A0A9P8LA52</accession>
<reference evidence="1" key="1">
    <citation type="submission" date="2021-03" db="EMBL/GenBank/DDBJ databases">
        <title>Comparative genomics and phylogenomic investigation of the class Geoglossomycetes provide insights into ecological specialization and systematics.</title>
        <authorList>
            <person name="Melie T."/>
            <person name="Pirro S."/>
            <person name="Miller A.N."/>
            <person name="Quandt A."/>
        </authorList>
    </citation>
    <scope>NUCLEOTIDE SEQUENCE</scope>
    <source>
        <strain evidence="1">CAQ_001_2017</strain>
    </source>
</reference>
<dbReference type="EMBL" id="JAGHQM010000829">
    <property type="protein sequence ID" value="KAH0558492.1"/>
    <property type="molecule type" value="Genomic_DNA"/>
</dbReference>
<organism evidence="1 2">
    <name type="scientific">Trichoglossum hirsutum</name>
    <dbReference type="NCBI Taxonomy" id="265104"/>
    <lineage>
        <taxon>Eukaryota</taxon>
        <taxon>Fungi</taxon>
        <taxon>Dikarya</taxon>
        <taxon>Ascomycota</taxon>
        <taxon>Pezizomycotina</taxon>
        <taxon>Geoglossomycetes</taxon>
        <taxon>Geoglossales</taxon>
        <taxon>Geoglossaceae</taxon>
        <taxon>Trichoglossum</taxon>
    </lineage>
</organism>